<evidence type="ECO:0000313" key="3">
    <source>
        <dbReference type="Proteomes" id="UP000606889"/>
    </source>
</evidence>
<dbReference type="PANTHER" id="PTHR47099">
    <property type="entry name" value="METHYLCOBAMIDE:COM METHYLTRANSFERASE MTBA"/>
    <property type="match status" value="1"/>
</dbReference>
<dbReference type="RefSeq" id="WP_186858266.1">
    <property type="nucleotide sequence ID" value="NZ_JACOON010000005.1"/>
</dbReference>
<dbReference type="GO" id="GO:0032259">
    <property type="term" value="P:methylation"/>
    <property type="evidence" value="ECO:0007669"/>
    <property type="project" value="UniProtKB-KW"/>
</dbReference>
<proteinExistence type="predicted"/>
<dbReference type="InterPro" id="IPR000257">
    <property type="entry name" value="Uroporphyrinogen_deCOase"/>
</dbReference>
<comment type="caution">
    <text evidence="2">The sequence shown here is derived from an EMBL/GenBank/DDBJ whole genome shotgun (WGS) entry which is preliminary data.</text>
</comment>
<reference evidence="2 3" key="1">
    <citation type="submission" date="2020-08" db="EMBL/GenBank/DDBJ databases">
        <title>Genome public.</title>
        <authorList>
            <person name="Liu C."/>
            <person name="Sun Q."/>
        </authorList>
    </citation>
    <scope>NUCLEOTIDE SEQUENCE [LARGE SCALE GENOMIC DNA]</scope>
    <source>
        <strain evidence="2 3">NSJ-35</strain>
    </source>
</reference>
<keyword evidence="2" id="KW-0808">Transferase</keyword>
<dbReference type="InterPro" id="IPR038071">
    <property type="entry name" value="UROD/MetE-like_sf"/>
</dbReference>
<dbReference type="InterPro" id="IPR052024">
    <property type="entry name" value="Methanogen_methyltrans"/>
</dbReference>
<dbReference type="Proteomes" id="UP000606889">
    <property type="component" value="Unassembled WGS sequence"/>
</dbReference>
<organism evidence="2 3">
    <name type="scientific">Christensenella tenuis</name>
    <dbReference type="NCBI Taxonomy" id="2763033"/>
    <lineage>
        <taxon>Bacteria</taxon>
        <taxon>Bacillati</taxon>
        <taxon>Bacillota</taxon>
        <taxon>Clostridia</taxon>
        <taxon>Christensenellales</taxon>
        <taxon>Christensenellaceae</taxon>
        <taxon>Christensenella</taxon>
    </lineage>
</organism>
<gene>
    <name evidence="2" type="ORF">H8S18_10750</name>
</gene>
<name>A0ABR7EGC1_9FIRM</name>
<dbReference type="GO" id="GO:0008168">
    <property type="term" value="F:methyltransferase activity"/>
    <property type="evidence" value="ECO:0007669"/>
    <property type="project" value="UniProtKB-KW"/>
</dbReference>
<dbReference type="EMBL" id="JACOON010000005">
    <property type="protein sequence ID" value="MBC5648815.1"/>
    <property type="molecule type" value="Genomic_DNA"/>
</dbReference>
<keyword evidence="3" id="KW-1185">Reference proteome</keyword>
<sequence>MMTSRERVKKAIRHEVTDRVPVDLGATAISGIHVSELKRLREELGLETGAIKALDPMTLIAEVTDDVREALEIDCVGLFTGADSLGLTSDTYKEWELSDGTTVLLRDDFSWTKDAETGTIYAYPQGDTSVPPSAFMSSASLYFDNIPRQEDLDKKTEWDARKDYAGMYSVLPDKDLRYLESRAKELYETTDYAIIGSYGGGGLGDIFHVPGPWLKETKGIREVEDWYMAIYLHRDYLMDLFDMQTDITLENMQRYFDAVGNRIEVMVHSGTDFAFQGGSMIAPELYREVYTPFYKKVNDWIHKNTDWKSFMHSCGSVVTLIPEFIDAGFDILNPVQVSAKDMDAVSLKEKFGDSIVFWGGGCDPQFVLPSGTPEEVYAETRRNAQAFSQGGGFVGGNVHNVQYEVPIPNLLAEFRALHDTVPQK</sequence>
<evidence type="ECO:0000259" key="1">
    <source>
        <dbReference type="Pfam" id="PF01208"/>
    </source>
</evidence>
<dbReference type="Pfam" id="PF01208">
    <property type="entry name" value="URO-D"/>
    <property type="match status" value="1"/>
</dbReference>
<protein>
    <submittedName>
        <fullName evidence="2">Methyltransferase</fullName>
    </submittedName>
</protein>
<feature type="domain" description="Uroporphyrinogen decarboxylase (URO-D)" evidence="1">
    <location>
        <begin position="217"/>
        <end position="418"/>
    </location>
</feature>
<dbReference type="PANTHER" id="PTHR47099:SF1">
    <property type="entry name" value="METHYLCOBAMIDE:COM METHYLTRANSFERASE MTBA"/>
    <property type="match status" value="1"/>
</dbReference>
<dbReference type="SUPFAM" id="SSF51726">
    <property type="entry name" value="UROD/MetE-like"/>
    <property type="match status" value="1"/>
</dbReference>
<accession>A0ABR7EGC1</accession>
<dbReference type="Gene3D" id="3.20.20.210">
    <property type="match status" value="1"/>
</dbReference>
<keyword evidence="2" id="KW-0489">Methyltransferase</keyword>
<evidence type="ECO:0000313" key="2">
    <source>
        <dbReference type="EMBL" id="MBC5648815.1"/>
    </source>
</evidence>